<dbReference type="Proteomes" id="UP000265520">
    <property type="component" value="Unassembled WGS sequence"/>
</dbReference>
<evidence type="ECO:0000313" key="2">
    <source>
        <dbReference type="Proteomes" id="UP000265520"/>
    </source>
</evidence>
<reference evidence="1 2" key="1">
    <citation type="journal article" date="2018" name="Front. Plant Sci.">
        <title>Red Clover (Trifolium pratense) and Zigzag Clover (T. medium) - A Picture of Genomic Similarities and Differences.</title>
        <authorList>
            <person name="Dluhosova J."/>
            <person name="Istvanek J."/>
            <person name="Nedelnik J."/>
            <person name="Repkova J."/>
        </authorList>
    </citation>
    <scope>NUCLEOTIDE SEQUENCE [LARGE SCALE GENOMIC DNA]</scope>
    <source>
        <strain evidence="2">cv. 10/8</strain>
        <tissue evidence="1">Leaf</tissue>
    </source>
</reference>
<evidence type="ECO:0000313" key="1">
    <source>
        <dbReference type="EMBL" id="MCI39132.1"/>
    </source>
</evidence>
<sequence length="86" mass="10154">SQMLHTPLSTVYDEYPLSKDNRKTLTWGRFESNEQRRVNVAHLVFSDISPSSYVTEDFDNWWKYHFLNIAKPYDDCFAPVQLAIPI</sequence>
<dbReference type="EMBL" id="LXQA010263962">
    <property type="protein sequence ID" value="MCI39132.1"/>
    <property type="molecule type" value="Genomic_DNA"/>
</dbReference>
<dbReference type="AlphaFoldDB" id="A0A392RSF0"/>
<proteinExistence type="predicted"/>
<name>A0A392RSF0_9FABA</name>
<accession>A0A392RSF0</accession>
<keyword evidence="2" id="KW-1185">Reference proteome</keyword>
<protein>
    <submittedName>
        <fullName evidence="1">Uncharacterized protein</fullName>
    </submittedName>
</protein>
<organism evidence="1 2">
    <name type="scientific">Trifolium medium</name>
    <dbReference type="NCBI Taxonomy" id="97028"/>
    <lineage>
        <taxon>Eukaryota</taxon>
        <taxon>Viridiplantae</taxon>
        <taxon>Streptophyta</taxon>
        <taxon>Embryophyta</taxon>
        <taxon>Tracheophyta</taxon>
        <taxon>Spermatophyta</taxon>
        <taxon>Magnoliopsida</taxon>
        <taxon>eudicotyledons</taxon>
        <taxon>Gunneridae</taxon>
        <taxon>Pentapetalae</taxon>
        <taxon>rosids</taxon>
        <taxon>fabids</taxon>
        <taxon>Fabales</taxon>
        <taxon>Fabaceae</taxon>
        <taxon>Papilionoideae</taxon>
        <taxon>50 kb inversion clade</taxon>
        <taxon>NPAAA clade</taxon>
        <taxon>Hologalegina</taxon>
        <taxon>IRL clade</taxon>
        <taxon>Trifolieae</taxon>
        <taxon>Trifolium</taxon>
    </lineage>
</organism>
<feature type="non-terminal residue" evidence="1">
    <location>
        <position position="1"/>
    </location>
</feature>
<comment type="caution">
    <text evidence="1">The sequence shown here is derived from an EMBL/GenBank/DDBJ whole genome shotgun (WGS) entry which is preliminary data.</text>
</comment>